<feature type="region of interest" description="Disordered" evidence="1">
    <location>
        <begin position="384"/>
        <end position="451"/>
    </location>
</feature>
<sequence length="490" mass="57440">MSSKGELTLSDIFIDSSFSEMSLNNSKDVKQQSTKTKKKKCEDVIKNICKERQNRKKQTKSGAPIYFSTDEQFEIVNFYDDISQYIVKKRKRSSLSVYRTILSSLHLYCTQIYTQTDDEFFIDFFKKWFNDMNTFKEYIKNSPMTCEEKVKFHETVILLTLHAASIDVETFNLENIVTLIHFIYFNTNDDRVFEFFNITICDEFSLTIPNVIIKIYNRMNFRNIPKDIKHYCRRSEKEHSKEGKTQRKERSLFLEKPYNFGSQCTSNSMVSKRNDIGKGDLSNKDGGSKLKEIRRKKIEDLLITCGDESSSRFNNSYLLKLTDKKRQQDKKKFNSSMPTDFSHLVKNANSELSIEIQDLEEYNNIQPPKVLVPGTPEKILRERNLSRKRNHSFSNPLSMSNNNSNRRRLLSIRDNNDIDSSQLRTPRNYQNEDGCSKSTQEPNYPNIVFETPPHKIKNRRLSKELIKISDLAKKNICHGRKTNNSILNFS</sequence>
<proteinExistence type="predicted"/>
<name>A0A0N5B4E5_STREA</name>
<feature type="compositionally biased region" description="Polar residues" evidence="1">
    <location>
        <begin position="418"/>
        <end position="443"/>
    </location>
</feature>
<evidence type="ECO:0000256" key="1">
    <source>
        <dbReference type="SAM" id="MobiDB-lite"/>
    </source>
</evidence>
<keyword evidence="2" id="KW-1185">Reference proteome</keyword>
<dbReference type="AlphaFoldDB" id="A0A0N5B4E5"/>
<organism evidence="2 3">
    <name type="scientific">Strongyloides papillosus</name>
    <name type="common">Intestinal threadworm</name>
    <dbReference type="NCBI Taxonomy" id="174720"/>
    <lineage>
        <taxon>Eukaryota</taxon>
        <taxon>Metazoa</taxon>
        <taxon>Ecdysozoa</taxon>
        <taxon>Nematoda</taxon>
        <taxon>Chromadorea</taxon>
        <taxon>Rhabditida</taxon>
        <taxon>Tylenchina</taxon>
        <taxon>Panagrolaimomorpha</taxon>
        <taxon>Strongyloidoidea</taxon>
        <taxon>Strongyloididae</taxon>
        <taxon>Strongyloides</taxon>
    </lineage>
</organism>
<evidence type="ECO:0000313" key="3">
    <source>
        <dbReference type="WBParaSite" id="SPAL_0000094700.1"/>
    </source>
</evidence>
<accession>A0A0N5B4E5</accession>
<protein>
    <submittedName>
        <fullName evidence="3">BTB domain-containing protein</fullName>
    </submittedName>
</protein>
<reference evidence="3" key="1">
    <citation type="submission" date="2017-02" db="UniProtKB">
        <authorList>
            <consortium name="WormBaseParasite"/>
        </authorList>
    </citation>
    <scope>IDENTIFICATION</scope>
</reference>
<dbReference type="Proteomes" id="UP000046392">
    <property type="component" value="Unplaced"/>
</dbReference>
<feature type="compositionally biased region" description="Low complexity" evidence="1">
    <location>
        <begin position="392"/>
        <end position="404"/>
    </location>
</feature>
<dbReference type="WBParaSite" id="SPAL_0000094700.1">
    <property type="protein sequence ID" value="SPAL_0000094700.1"/>
    <property type="gene ID" value="SPAL_0000094700"/>
</dbReference>
<evidence type="ECO:0000313" key="2">
    <source>
        <dbReference type="Proteomes" id="UP000046392"/>
    </source>
</evidence>